<dbReference type="PANTHER" id="PTHR30011:SF16">
    <property type="entry name" value="C2H2 FINGER DOMAIN TRANSCRIPTION FACTOR (EUROFUNG)-RELATED"/>
    <property type="match status" value="1"/>
</dbReference>
<feature type="region of interest" description="Disordered" evidence="7">
    <location>
        <begin position="427"/>
        <end position="453"/>
    </location>
</feature>
<dbReference type="RefSeq" id="WP_133753822.1">
    <property type="nucleotide sequence ID" value="NZ_SOAW01000001.1"/>
</dbReference>
<dbReference type="Gene3D" id="3.20.20.30">
    <property type="entry name" value="Luciferase-like domain"/>
    <property type="match status" value="1"/>
</dbReference>
<sequence>MTDELRPVHLAAHFPGVNHHTVWSDPRSGSHIDFDSFVQLARTAERGLFDFFFLAEGLRLRERAGRIHDLDVVGRPDTLPVLTGLAAVTDRIGLIGTINATFNEPADLARQFATLDLLSNGRAGWNVVTSADAFTGENFRRGGYLDLADRYVRAADQVAAVRQFWDSRLPCAEDLVVRHSPQFDIRGRFDTPRPVQGHPVVLQAGDSADGRDFGARTADGIFARWWETAEQRRDSYADFKSRASGFGRDPEHLKIFPGVSIALGDSQAEAEHNDYLIRKGQITPQTALALLSHVWNRDLSDLDPDGPLPSFDPDVDRPALVQGLSRRNDAGDLAQRYRTIAEEKNLSIRELIIEVSASRTFVGTPRTVARALSDAIQDRQADGFILVPHLTPSGLDEVVDKVVPELQDLGVYRTEYPGSTLRENLGLPPAGLLPEADPAAHRVGAPANERGVA</sequence>
<dbReference type="InterPro" id="IPR011251">
    <property type="entry name" value="Luciferase-like_dom"/>
</dbReference>
<feature type="binding site" evidence="6">
    <location>
        <position position="207"/>
    </location>
    <ligand>
        <name>FMN</name>
        <dbReference type="ChEBI" id="CHEBI:58210"/>
    </ligand>
</feature>
<evidence type="ECO:0000256" key="4">
    <source>
        <dbReference type="ARBA" id="ARBA00023033"/>
    </source>
</evidence>
<dbReference type="GO" id="GO:0016705">
    <property type="term" value="F:oxidoreductase activity, acting on paired donors, with incorporation or reduction of molecular oxygen"/>
    <property type="evidence" value="ECO:0007669"/>
    <property type="project" value="InterPro"/>
</dbReference>
<evidence type="ECO:0000313" key="9">
    <source>
        <dbReference type="EMBL" id="TDT33281.1"/>
    </source>
</evidence>
<gene>
    <name evidence="9" type="ORF">CLV29_0887</name>
</gene>
<dbReference type="InterPro" id="IPR036661">
    <property type="entry name" value="Luciferase-like_sf"/>
</dbReference>
<dbReference type="EMBL" id="SOAW01000001">
    <property type="protein sequence ID" value="TDT33281.1"/>
    <property type="molecule type" value="Genomic_DNA"/>
</dbReference>
<dbReference type="OrthoDB" id="4437611at2"/>
<evidence type="ECO:0000313" key="10">
    <source>
        <dbReference type="Proteomes" id="UP000295371"/>
    </source>
</evidence>
<keyword evidence="10" id="KW-1185">Reference proteome</keyword>
<comment type="caution">
    <text evidence="9">The sequence shown here is derived from an EMBL/GenBank/DDBJ whole genome shotgun (WGS) entry which is preliminary data.</text>
</comment>
<feature type="binding site" evidence="6">
    <location>
        <position position="151"/>
    </location>
    <ligand>
        <name>FMN</name>
        <dbReference type="ChEBI" id="CHEBI:58210"/>
    </ligand>
</feature>
<accession>A0A4R7J777</accession>
<proteinExistence type="inferred from homology"/>
<evidence type="ECO:0000256" key="2">
    <source>
        <dbReference type="ARBA" id="ARBA00022643"/>
    </source>
</evidence>
<dbReference type="Pfam" id="PF00296">
    <property type="entry name" value="Bac_luciferase"/>
    <property type="match status" value="1"/>
</dbReference>
<name>A0A4R7J777_9ACTN</name>
<dbReference type="PANTHER" id="PTHR30011">
    <property type="entry name" value="ALKANESULFONATE MONOOXYGENASE-RELATED"/>
    <property type="match status" value="1"/>
</dbReference>
<feature type="compositionally biased region" description="Low complexity" evidence="7">
    <location>
        <begin position="427"/>
        <end position="437"/>
    </location>
</feature>
<dbReference type="NCBIfam" id="TIGR03860">
    <property type="entry name" value="FMN_nitrolo"/>
    <property type="match status" value="1"/>
</dbReference>
<dbReference type="SUPFAM" id="SSF51679">
    <property type="entry name" value="Bacterial luciferase-like"/>
    <property type="match status" value="1"/>
</dbReference>
<dbReference type="GO" id="GO:0004497">
    <property type="term" value="F:monooxygenase activity"/>
    <property type="evidence" value="ECO:0007669"/>
    <property type="project" value="UniProtKB-KW"/>
</dbReference>
<dbReference type="InterPro" id="IPR016215">
    <property type="entry name" value="NTA_MOA"/>
</dbReference>
<organism evidence="9 10">
    <name type="scientific">Naumannella halotolerans</name>
    <dbReference type="NCBI Taxonomy" id="993414"/>
    <lineage>
        <taxon>Bacteria</taxon>
        <taxon>Bacillati</taxon>
        <taxon>Actinomycetota</taxon>
        <taxon>Actinomycetes</taxon>
        <taxon>Propionibacteriales</taxon>
        <taxon>Propionibacteriaceae</taxon>
        <taxon>Naumannella</taxon>
    </lineage>
</organism>
<protein>
    <submittedName>
        <fullName evidence="9">FMN-dependent oxidoreductase (Nitrilotriacetate monooxygenase family)</fullName>
    </submittedName>
</protein>
<evidence type="ECO:0000256" key="7">
    <source>
        <dbReference type="SAM" id="MobiDB-lite"/>
    </source>
</evidence>
<feature type="binding site" evidence="6">
    <location>
        <position position="97"/>
    </location>
    <ligand>
        <name>FMN</name>
        <dbReference type="ChEBI" id="CHEBI:58210"/>
    </ligand>
</feature>
<keyword evidence="2 6" id="KW-0288">FMN</keyword>
<dbReference type="PIRSF" id="PIRSF000337">
    <property type="entry name" value="NTA_MOA"/>
    <property type="match status" value="1"/>
</dbReference>
<keyword evidence="3" id="KW-0560">Oxidoreductase</keyword>
<evidence type="ECO:0000256" key="3">
    <source>
        <dbReference type="ARBA" id="ARBA00023002"/>
    </source>
</evidence>
<dbReference type="AlphaFoldDB" id="A0A4R7J777"/>
<dbReference type="Proteomes" id="UP000295371">
    <property type="component" value="Unassembled WGS sequence"/>
</dbReference>
<evidence type="ECO:0000259" key="8">
    <source>
        <dbReference type="Pfam" id="PF00296"/>
    </source>
</evidence>
<evidence type="ECO:0000256" key="1">
    <source>
        <dbReference type="ARBA" id="ARBA00022630"/>
    </source>
</evidence>
<evidence type="ECO:0000256" key="5">
    <source>
        <dbReference type="ARBA" id="ARBA00033748"/>
    </source>
</evidence>
<keyword evidence="4 9" id="KW-0503">Monooxygenase</keyword>
<reference evidence="9 10" key="1">
    <citation type="submission" date="2019-03" db="EMBL/GenBank/DDBJ databases">
        <title>Genomic Encyclopedia of Archaeal and Bacterial Type Strains, Phase II (KMG-II): from individual species to whole genera.</title>
        <authorList>
            <person name="Goeker M."/>
        </authorList>
    </citation>
    <scope>NUCLEOTIDE SEQUENCE [LARGE SCALE GENOMIC DNA]</scope>
    <source>
        <strain evidence="9 10">DSM 24323</strain>
    </source>
</reference>
<keyword evidence="1 6" id="KW-0285">Flavoprotein</keyword>
<comment type="similarity">
    <text evidence="5">Belongs to the NtaA/SnaA/DszA monooxygenase family.</text>
</comment>
<dbReference type="InterPro" id="IPR051260">
    <property type="entry name" value="Diverse_substr_monoxygenases"/>
</dbReference>
<evidence type="ECO:0000256" key="6">
    <source>
        <dbReference type="PIRSR" id="PIRSR000337-1"/>
    </source>
</evidence>
<feature type="domain" description="Luciferase-like" evidence="8">
    <location>
        <begin position="25"/>
        <end position="376"/>
    </location>
</feature>